<dbReference type="PROSITE" id="PS00107">
    <property type="entry name" value="PROTEIN_KINASE_ATP"/>
    <property type="match status" value="1"/>
</dbReference>
<dbReference type="InterPro" id="IPR050216">
    <property type="entry name" value="LRR_domain-containing"/>
</dbReference>
<dbReference type="InterPro" id="IPR011009">
    <property type="entry name" value="Kinase-like_dom_sf"/>
</dbReference>
<dbReference type="SMART" id="SM00364">
    <property type="entry name" value="LRR_BAC"/>
    <property type="match status" value="4"/>
</dbReference>
<dbReference type="PANTHER" id="PTHR48051:SF1">
    <property type="entry name" value="RAS SUPPRESSOR PROTEIN 1"/>
    <property type="match status" value="1"/>
</dbReference>
<keyword evidence="3" id="KW-0547">Nucleotide-binding</keyword>
<feature type="binding site" evidence="3">
    <location>
        <position position="239"/>
    </location>
    <ligand>
        <name>ATP</name>
        <dbReference type="ChEBI" id="CHEBI:30616"/>
    </ligand>
</feature>
<dbReference type="Gene3D" id="3.80.10.10">
    <property type="entry name" value="Ribonuclease Inhibitor"/>
    <property type="match status" value="2"/>
</dbReference>
<proteinExistence type="predicted"/>
<dbReference type="Pfam" id="PF13855">
    <property type="entry name" value="LRR_8"/>
    <property type="match status" value="2"/>
</dbReference>
<keyword evidence="6" id="KW-1185">Reference proteome</keyword>
<dbReference type="SMART" id="SM00369">
    <property type="entry name" value="LRR_TYP"/>
    <property type="match status" value="4"/>
</dbReference>
<dbReference type="Pfam" id="PF07714">
    <property type="entry name" value="PK_Tyr_Ser-Thr"/>
    <property type="match status" value="1"/>
</dbReference>
<dbReference type="SUPFAM" id="SSF52058">
    <property type="entry name" value="L domain-like"/>
    <property type="match status" value="1"/>
</dbReference>
<evidence type="ECO:0000256" key="2">
    <source>
        <dbReference type="ARBA" id="ARBA00022737"/>
    </source>
</evidence>
<dbReference type="InterPro" id="IPR001245">
    <property type="entry name" value="Ser-Thr/Tyr_kinase_cat_dom"/>
</dbReference>
<dbReference type="PROSITE" id="PS50011">
    <property type="entry name" value="PROTEIN_KINASE_DOM"/>
    <property type="match status" value="1"/>
</dbReference>
<feature type="domain" description="Protein kinase" evidence="4">
    <location>
        <begin position="209"/>
        <end position="442"/>
    </location>
</feature>
<comment type="caution">
    <text evidence="5">The sequence shown here is derived from an EMBL/GenBank/DDBJ whole genome shotgun (WGS) entry which is preliminary data.</text>
</comment>
<protein>
    <submittedName>
        <fullName evidence="5">Leucine-rich repeat-containing serine/threonine-protein kinase</fullName>
    </submittedName>
</protein>
<keyword evidence="5" id="KW-0418">Kinase</keyword>
<evidence type="ECO:0000313" key="5">
    <source>
        <dbReference type="EMBL" id="MCB5194912.1"/>
    </source>
</evidence>
<evidence type="ECO:0000256" key="1">
    <source>
        <dbReference type="ARBA" id="ARBA00022614"/>
    </source>
</evidence>
<evidence type="ECO:0000256" key="3">
    <source>
        <dbReference type="PROSITE-ProRule" id="PRU10141"/>
    </source>
</evidence>
<dbReference type="InterPro" id="IPR032675">
    <property type="entry name" value="LRR_dom_sf"/>
</dbReference>
<keyword evidence="1" id="KW-0433">Leucine-rich repeat</keyword>
<dbReference type="RefSeq" id="WP_226762732.1">
    <property type="nucleotide sequence ID" value="NZ_JAJAWG010000001.1"/>
</dbReference>
<organism evidence="5 6">
    <name type="scientific">Deefgea salmonis</name>
    <dbReference type="NCBI Taxonomy" id="2875502"/>
    <lineage>
        <taxon>Bacteria</taxon>
        <taxon>Pseudomonadati</taxon>
        <taxon>Pseudomonadota</taxon>
        <taxon>Betaproteobacteria</taxon>
        <taxon>Neisseriales</taxon>
        <taxon>Chitinibacteraceae</taxon>
        <taxon>Deefgea</taxon>
    </lineage>
</organism>
<dbReference type="GO" id="GO:0016301">
    <property type="term" value="F:kinase activity"/>
    <property type="evidence" value="ECO:0007669"/>
    <property type="project" value="UniProtKB-KW"/>
</dbReference>
<dbReference type="SUPFAM" id="SSF56112">
    <property type="entry name" value="Protein kinase-like (PK-like)"/>
    <property type="match status" value="1"/>
</dbReference>
<dbReference type="InterPro" id="IPR017441">
    <property type="entry name" value="Protein_kinase_ATP_BS"/>
</dbReference>
<name>A0ABS8BGS1_9NEIS</name>
<dbReference type="Gene3D" id="3.30.200.20">
    <property type="entry name" value="Phosphorylase Kinase, domain 1"/>
    <property type="match status" value="1"/>
</dbReference>
<dbReference type="InterPro" id="IPR000719">
    <property type="entry name" value="Prot_kinase_dom"/>
</dbReference>
<keyword evidence="2" id="KW-0677">Repeat</keyword>
<accession>A0ABS8BGS1</accession>
<evidence type="ECO:0000259" key="4">
    <source>
        <dbReference type="PROSITE" id="PS50011"/>
    </source>
</evidence>
<evidence type="ECO:0000313" key="6">
    <source>
        <dbReference type="Proteomes" id="UP001198034"/>
    </source>
</evidence>
<keyword evidence="5" id="KW-0808">Transferase</keyword>
<dbReference type="Gene3D" id="1.10.510.10">
    <property type="entry name" value="Transferase(Phosphotransferase) domain 1"/>
    <property type="match status" value="1"/>
</dbReference>
<dbReference type="Proteomes" id="UP001198034">
    <property type="component" value="Unassembled WGS sequence"/>
</dbReference>
<keyword evidence="3" id="KW-0067">ATP-binding</keyword>
<dbReference type="PROSITE" id="PS51450">
    <property type="entry name" value="LRR"/>
    <property type="match status" value="2"/>
</dbReference>
<dbReference type="PANTHER" id="PTHR48051">
    <property type="match status" value="1"/>
</dbReference>
<sequence length="442" mass="47779">MFAGLNTLAQLKAGALQGCTRLDLSCGLTEFPREIFALADSLKILNLSGNQLSSLPDDLPRLRHLAVIFCSENCFTELPAVLGQCPSLTMIGFKSNQIAHVAAEAFPPHLRWLTLTDNQITELPSSIGRCQQLEKLMLAGNRLSALPAALAQCQQLALIRLAANQLTAFPECLLQLPRLAWLAIGGNPFNAAFELNEIADVVSVNAADVTLGRQLGAGASGTIYQAQWHLAEPRAVAVKIFKGAVTSDGWPHTEMAVCRAAGEHPHLIGALAQLNGHAAGLSLIMPLISAELSVLAAPPSLSTCIADVYASDLRLTWRAALLLAHGIADAARHLHQRGILHGDLYAHNILYHPDGRTYLGDFGAASFYPPDAAWAAALEQIEIRAFGHLLAELLARIDWPDDHDDVRLDLLHWQKRCVDSASATQTTFADLQQGVWRILQNN</sequence>
<dbReference type="EMBL" id="JAJAWG010000001">
    <property type="protein sequence ID" value="MCB5194912.1"/>
    <property type="molecule type" value="Genomic_DNA"/>
</dbReference>
<reference evidence="5 6" key="1">
    <citation type="submission" date="2021-10" db="EMBL/GenBank/DDBJ databases">
        <authorList>
            <person name="Chen M."/>
        </authorList>
    </citation>
    <scope>NUCLEOTIDE SEQUENCE [LARGE SCALE GENOMIC DNA]</scope>
    <source>
        <strain evidence="5 6">H3-26</strain>
    </source>
</reference>
<dbReference type="InterPro" id="IPR003591">
    <property type="entry name" value="Leu-rich_rpt_typical-subtyp"/>
</dbReference>
<gene>
    <name evidence="5" type="ORF">LG219_01225</name>
</gene>
<dbReference type="InterPro" id="IPR001611">
    <property type="entry name" value="Leu-rich_rpt"/>
</dbReference>